<dbReference type="Proteomes" id="UP000190648">
    <property type="component" value="Unassembled WGS sequence"/>
</dbReference>
<evidence type="ECO:0000313" key="3">
    <source>
        <dbReference type="Proteomes" id="UP000190648"/>
    </source>
</evidence>
<evidence type="ECO:0000256" key="1">
    <source>
        <dbReference type="SAM" id="MobiDB-lite"/>
    </source>
</evidence>
<comment type="caution">
    <text evidence="2">The sequence shown here is derived from an EMBL/GenBank/DDBJ whole genome shotgun (WGS) entry which is preliminary data.</text>
</comment>
<keyword evidence="3" id="KW-1185">Reference proteome</keyword>
<feature type="compositionally biased region" description="Basic and acidic residues" evidence="1">
    <location>
        <begin position="115"/>
        <end position="131"/>
    </location>
</feature>
<protein>
    <submittedName>
        <fullName evidence="2">Uncharacterized protein</fullName>
    </submittedName>
</protein>
<dbReference type="EMBL" id="LSYS01007350">
    <property type="protein sequence ID" value="OPJ71851.1"/>
    <property type="molecule type" value="Genomic_DNA"/>
</dbReference>
<name>A0A1V4JI36_PATFA</name>
<organism evidence="2 3">
    <name type="scientific">Patagioenas fasciata monilis</name>
    <dbReference type="NCBI Taxonomy" id="372326"/>
    <lineage>
        <taxon>Eukaryota</taxon>
        <taxon>Metazoa</taxon>
        <taxon>Chordata</taxon>
        <taxon>Craniata</taxon>
        <taxon>Vertebrata</taxon>
        <taxon>Euteleostomi</taxon>
        <taxon>Archelosauria</taxon>
        <taxon>Archosauria</taxon>
        <taxon>Dinosauria</taxon>
        <taxon>Saurischia</taxon>
        <taxon>Theropoda</taxon>
        <taxon>Coelurosauria</taxon>
        <taxon>Aves</taxon>
        <taxon>Neognathae</taxon>
        <taxon>Neoaves</taxon>
        <taxon>Columbimorphae</taxon>
        <taxon>Columbiformes</taxon>
        <taxon>Columbidae</taxon>
        <taxon>Patagioenas</taxon>
    </lineage>
</organism>
<accession>A0A1V4JI36</accession>
<dbReference type="AlphaFoldDB" id="A0A1V4JI36"/>
<sequence length="131" mass="14107">MSLSPVPRVGTGTPGKALPGHFILKCAAAGTRWGFWVTQSYSGNSAEDNNDIKTRQRGSPSSQASLWIWLQGALCLCSEHKPTLAVPFAFAFRLLLRSEHTESPFPTAGPSPPRRAMDPCKPGKAESRSAL</sequence>
<reference evidence="2 3" key="1">
    <citation type="submission" date="2016-02" db="EMBL/GenBank/DDBJ databases">
        <title>Band-tailed pigeon sequencing and assembly.</title>
        <authorList>
            <person name="Soares A.E."/>
            <person name="Novak B.J."/>
            <person name="Rice E.S."/>
            <person name="O'Connell B."/>
            <person name="Chang D."/>
            <person name="Weber S."/>
            <person name="Shapiro B."/>
        </authorList>
    </citation>
    <scope>NUCLEOTIDE SEQUENCE [LARGE SCALE GENOMIC DNA]</scope>
    <source>
        <strain evidence="2">BTP2013</strain>
        <tissue evidence="2">Blood</tissue>
    </source>
</reference>
<gene>
    <name evidence="2" type="ORF">AV530_020115</name>
</gene>
<feature type="region of interest" description="Disordered" evidence="1">
    <location>
        <begin position="102"/>
        <end position="131"/>
    </location>
</feature>
<proteinExistence type="predicted"/>
<evidence type="ECO:0000313" key="2">
    <source>
        <dbReference type="EMBL" id="OPJ71851.1"/>
    </source>
</evidence>